<dbReference type="Proteomes" id="UP000266861">
    <property type="component" value="Unassembled WGS sequence"/>
</dbReference>
<feature type="compositionally biased region" description="Polar residues" evidence="1">
    <location>
        <begin position="16"/>
        <end position="31"/>
    </location>
</feature>
<dbReference type="EMBL" id="PQFF01000031">
    <property type="protein sequence ID" value="RHZ87505.1"/>
    <property type="molecule type" value="Genomic_DNA"/>
</dbReference>
<dbReference type="AlphaFoldDB" id="A0A397JGM7"/>
<evidence type="ECO:0000313" key="2">
    <source>
        <dbReference type="EMBL" id="RHZ87505.1"/>
    </source>
</evidence>
<gene>
    <name evidence="2" type="ORF">Glove_33g47</name>
</gene>
<sequence length="57" mass="6077">MTASTSTATILRKSKVTSSAANKNPNINSSVITTNNCNTAIGNISSHSQQQQRQQNK</sequence>
<reference evidence="2 3" key="1">
    <citation type="submission" date="2018-08" db="EMBL/GenBank/DDBJ databases">
        <title>Genome and evolution of the arbuscular mycorrhizal fungus Diversispora epigaea (formerly Glomus versiforme) and its bacterial endosymbionts.</title>
        <authorList>
            <person name="Sun X."/>
            <person name="Fei Z."/>
            <person name="Harrison M."/>
        </authorList>
    </citation>
    <scope>NUCLEOTIDE SEQUENCE [LARGE SCALE GENOMIC DNA]</scope>
    <source>
        <strain evidence="2 3">IT104</strain>
    </source>
</reference>
<protein>
    <submittedName>
        <fullName evidence="2">Uncharacterized protein</fullName>
    </submittedName>
</protein>
<organism evidence="2 3">
    <name type="scientific">Diversispora epigaea</name>
    <dbReference type="NCBI Taxonomy" id="1348612"/>
    <lineage>
        <taxon>Eukaryota</taxon>
        <taxon>Fungi</taxon>
        <taxon>Fungi incertae sedis</taxon>
        <taxon>Mucoromycota</taxon>
        <taxon>Glomeromycotina</taxon>
        <taxon>Glomeromycetes</taxon>
        <taxon>Diversisporales</taxon>
        <taxon>Diversisporaceae</taxon>
        <taxon>Diversispora</taxon>
    </lineage>
</organism>
<name>A0A397JGM7_9GLOM</name>
<keyword evidence="3" id="KW-1185">Reference proteome</keyword>
<proteinExistence type="predicted"/>
<evidence type="ECO:0000256" key="1">
    <source>
        <dbReference type="SAM" id="MobiDB-lite"/>
    </source>
</evidence>
<accession>A0A397JGM7</accession>
<feature type="region of interest" description="Disordered" evidence="1">
    <location>
        <begin position="1"/>
        <end position="31"/>
    </location>
</feature>
<comment type="caution">
    <text evidence="2">The sequence shown here is derived from an EMBL/GenBank/DDBJ whole genome shotgun (WGS) entry which is preliminary data.</text>
</comment>
<evidence type="ECO:0000313" key="3">
    <source>
        <dbReference type="Proteomes" id="UP000266861"/>
    </source>
</evidence>